<proteinExistence type="predicted"/>
<dbReference type="HOGENOM" id="CLU_3256625_0_0_6"/>
<dbReference type="KEGG" id="ppi:YSA_04799"/>
<sequence length="42" mass="4900">MAPKFRRHKNLLPDTIRIINATKVGCVLSDYGKLRWNLFVIT</sequence>
<reference evidence="1 2" key="1">
    <citation type="journal article" date="2012" name="J. Bacteriol.">
        <title>Complete Genome Sequence of the Naphthalene-Degrading Pseudomonas putida Strain ND6.</title>
        <authorList>
            <person name="Li S."/>
            <person name="Zhao H."/>
            <person name="Li Y."/>
            <person name="Niu S."/>
            <person name="Cai B."/>
        </authorList>
    </citation>
    <scope>NUCLEOTIDE SEQUENCE [LARGE SCALE GENOMIC DNA]</scope>
    <source>
        <strain evidence="1 2">ND6</strain>
    </source>
</reference>
<evidence type="ECO:0000313" key="1">
    <source>
        <dbReference type="EMBL" id="AFK69366.1"/>
    </source>
</evidence>
<dbReference type="AlphaFoldDB" id="I3UV45"/>
<organism evidence="1 2">
    <name type="scientific">Pseudomonas putida ND6</name>
    <dbReference type="NCBI Taxonomy" id="231023"/>
    <lineage>
        <taxon>Bacteria</taxon>
        <taxon>Pseudomonadati</taxon>
        <taxon>Pseudomonadota</taxon>
        <taxon>Gammaproteobacteria</taxon>
        <taxon>Pseudomonadales</taxon>
        <taxon>Pseudomonadaceae</taxon>
        <taxon>Pseudomonas</taxon>
    </lineage>
</organism>
<dbReference type="Proteomes" id="UP000005268">
    <property type="component" value="Chromosome"/>
</dbReference>
<accession>I3UV45</accession>
<evidence type="ECO:0000313" key="2">
    <source>
        <dbReference type="Proteomes" id="UP000005268"/>
    </source>
</evidence>
<dbReference type="EMBL" id="CP003588">
    <property type="protein sequence ID" value="AFK69366.1"/>
    <property type="molecule type" value="Genomic_DNA"/>
</dbReference>
<gene>
    <name evidence="1" type="ORF">YSA_04799</name>
</gene>
<protein>
    <submittedName>
        <fullName evidence="1">Uncharacterized protein</fullName>
    </submittedName>
</protein>
<name>I3UV45_PSEPU</name>